<dbReference type="Pfam" id="PF00534">
    <property type="entry name" value="Glycos_transf_1"/>
    <property type="match status" value="1"/>
</dbReference>
<dbReference type="InterPro" id="IPR001296">
    <property type="entry name" value="Glyco_trans_1"/>
</dbReference>
<comment type="caution">
    <text evidence="2">The sequence shown here is derived from an EMBL/GenBank/DDBJ whole genome shotgun (WGS) entry which is preliminary data.</text>
</comment>
<evidence type="ECO:0000313" key="3">
    <source>
        <dbReference type="Proteomes" id="UP000229740"/>
    </source>
</evidence>
<dbReference type="PANTHER" id="PTHR45947:SF3">
    <property type="entry name" value="SULFOQUINOVOSYL TRANSFERASE SQD2"/>
    <property type="match status" value="1"/>
</dbReference>
<dbReference type="AlphaFoldDB" id="A0A2G6E294"/>
<dbReference type="InterPro" id="IPR050194">
    <property type="entry name" value="Glycosyltransferase_grp1"/>
</dbReference>
<sequence>MRVAFVVQRYGLEVNGGAEALCRWVAERMQRYFELEVLTTCALDYLSWENHFPDGLESVNGVKVRRFSVDLPRNMSRFNRFARKLFARRDRSLLDELAWVKMQGPSSAALLAYIKEHEAEYDLFIFVTYSYLTTFLGLQLVPHKSILIPAAHDEAHFQFSVFQPIFHLPRGMIFSTQEERRLVHTRWRNERIPSCIAGVGLEESEEDSEAACSFPSPYLLYVGRIDVMKGCQKLLDDFLRYCGQRQPELHLVLLGRQEMDCPDHERIHAPGFVSEACKADAVRRATLVVNPSEFESLSLLILEAWQAGVPVLVNGRSEVLTAHCLKSNGGLYYTNYEEFALCLDLLLGNRDLRQMMGRQGRQYVDEHYCPDRVEKSYVDFITRIANA</sequence>
<dbReference type="SUPFAM" id="SSF53756">
    <property type="entry name" value="UDP-Glycosyltransferase/glycogen phosphorylase"/>
    <property type="match status" value="1"/>
</dbReference>
<accession>A0A2G6E294</accession>
<dbReference type="GO" id="GO:0016757">
    <property type="term" value="F:glycosyltransferase activity"/>
    <property type="evidence" value="ECO:0007669"/>
    <property type="project" value="InterPro"/>
</dbReference>
<dbReference type="CDD" id="cd03801">
    <property type="entry name" value="GT4_PimA-like"/>
    <property type="match status" value="1"/>
</dbReference>
<evidence type="ECO:0000313" key="2">
    <source>
        <dbReference type="EMBL" id="PID56022.1"/>
    </source>
</evidence>
<evidence type="ECO:0000259" key="1">
    <source>
        <dbReference type="Pfam" id="PF00534"/>
    </source>
</evidence>
<name>A0A2G6E294_9BACT</name>
<organism evidence="2 3">
    <name type="scientific">candidate division KSB3 bacterium</name>
    <dbReference type="NCBI Taxonomy" id="2044937"/>
    <lineage>
        <taxon>Bacteria</taxon>
        <taxon>candidate division KSB3</taxon>
    </lineage>
</organism>
<keyword evidence="2" id="KW-0808">Transferase</keyword>
<protein>
    <submittedName>
        <fullName evidence="2">Hexosyltransferase</fullName>
    </submittedName>
</protein>
<dbReference type="Proteomes" id="UP000229740">
    <property type="component" value="Unassembled WGS sequence"/>
</dbReference>
<feature type="domain" description="Glycosyl transferase family 1" evidence="1">
    <location>
        <begin position="216"/>
        <end position="362"/>
    </location>
</feature>
<dbReference type="Gene3D" id="3.40.50.2000">
    <property type="entry name" value="Glycogen Phosphorylase B"/>
    <property type="match status" value="1"/>
</dbReference>
<reference evidence="2 3" key="1">
    <citation type="submission" date="2017-10" db="EMBL/GenBank/DDBJ databases">
        <title>Novel microbial diversity and functional potential in the marine mammal oral microbiome.</title>
        <authorList>
            <person name="Dudek N.K."/>
            <person name="Sun C.L."/>
            <person name="Burstein D."/>
            <person name="Kantor R.S."/>
            <person name="Aliaga Goltsman D.S."/>
            <person name="Bik E.M."/>
            <person name="Thomas B.C."/>
            <person name="Banfield J.F."/>
            <person name="Relman D.A."/>
        </authorList>
    </citation>
    <scope>NUCLEOTIDE SEQUENCE [LARGE SCALE GENOMIC DNA]</scope>
    <source>
        <strain evidence="2">DOLZORAL124_49_17</strain>
    </source>
</reference>
<dbReference type="PANTHER" id="PTHR45947">
    <property type="entry name" value="SULFOQUINOVOSYL TRANSFERASE SQD2"/>
    <property type="match status" value="1"/>
</dbReference>
<dbReference type="EMBL" id="PDPS01000039">
    <property type="protein sequence ID" value="PID56022.1"/>
    <property type="molecule type" value="Genomic_DNA"/>
</dbReference>
<gene>
    <name evidence="2" type="ORF">CSB45_13045</name>
</gene>
<proteinExistence type="predicted"/>